<reference evidence="2" key="1">
    <citation type="submission" date="2020-03" db="EMBL/GenBank/DDBJ databases">
        <title>The deep terrestrial virosphere.</title>
        <authorList>
            <person name="Holmfeldt K."/>
            <person name="Nilsson E."/>
            <person name="Simone D."/>
            <person name="Lopez-Fernandez M."/>
            <person name="Wu X."/>
            <person name="de Brujin I."/>
            <person name="Lundin D."/>
            <person name="Andersson A."/>
            <person name="Bertilsson S."/>
            <person name="Dopson M."/>
        </authorList>
    </citation>
    <scope>NUCLEOTIDE SEQUENCE</scope>
    <source>
        <strain evidence="4">MM415A00210</strain>
        <strain evidence="3">MM415B00644</strain>
        <strain evidence="2">TM448A01239</strain>
        <strain evidence="5">TM448B01220</strain>
    </source>
</reference>
<organism evidence="2">
    <name type="scientific">viral metagenome</name>
    <dbReference type="NCBI Taxonomy" id="1070528"/>
    <lineage>
        <taxon>unclassified sequences</taxon>
        <taxon>metagenomes</taxon>
        <taxon>organismal metagenomes</taxon>
    </lineage>
</organism>
<protein>
    <submittedName>
        <fullName evidence="2">Uncharacterized protein</fullName>
    </submittedName>
</protein>
<evidence type="ECO:0000256" key="1">
    <source>
        <dbReference type="SAM" id="MobiDB-lite"/>
    </source>
</evidence>
<evidence type="ECO:0000313" key="3">
    <source>
        <dbReference type="EMBL" id="QJA63215.1"/>
    </source>
</evidence>
<accession>A0A6H1ZMI6</accession>
<evidence type="ECO:0000313" key="5">
    <source>
        <dbReference type="EMBL" id="QJH98148.1"/>
    </source>
</evidence>
<dbReference type="EMBL" id="MT144120">
    <property type="protein sequence ID" value="QJA49143.1"/>
    <property type="molecule type" value="Genomic_DNA"/>
</dbReference>
<sequence length="104" mass="12066">MPNNPYAELTPQEIKKREQEKKDIETRIKAVAGIGSRCLANPDFQKYKDEFIKLRDKALKFMTTYADPDPIKDAFLIRAWLNKLDILQLLLEMPSTDLKKGNKV</sequence>
<evidence type="ECO:0000313" key="2">
    <source>
        <dbReference type="EMBL" id="QJA49143.1"/>
    </source>
</evidence>
<dbReference type="EMBL" id="MT142527">
    <property type="protein sequence ID" value="QJA84302.1"/>
    <property type="molecule type" value="Genomic_DNA"/>
</dbReference>
<name>A0A6H1ZMI6_9ZZZZ</name>
<proteinExistence type="predicted"/>
<dbReference type="EMBL" id="MT141492">
    <property type="protein sequence ID" value="QJA63215.1"/>
    <property type="molecule type" value="Genomic_DNA"/>
</dbReference>
<gene>
    <name evidence="4" type="ORF">MM415A00210_0027</name>
    <name evidence="3" type="ORF">MM415B00644_0040</name>
    <name evidence="2" type="ORF">TM448A01239_0003</name>
    <name evidence="5" type="ORF">TM448B01220_0005</name>
</gene>
<feature type="region of interest" description="Disordered" evidence="1">
    <location>
        <begin position="1"/>
        <end position="21"/>
    </location>
</feature>
<dbReference type="EMBL" id="MT144719">
    <property type="protein sequence ID" value="QJH98148.1"/>
    <property type="molecule type" value="Genomic_DNA"/>
</dbReference>
<dbReference type="AlphaFoldDB" id="A0A6H1ZMI6"/>
<evidence type="ECO:0000313" key="4">
    <source>
        <dbReference type="EMBL" id="QJA84302.1"/>
    </source>
</evidence>